<accession>A0A1B0DLG2</accession>
<evidence type="ECO:0000259" key="4">
    <source>
        <dbReference type="Pfam" id="PF00135"/>
    </source>
</evidence>
<reference evidence="5" key="1">
    <citation type="submission" date="2022-08" db="UniProtKB">
        <authorList>
            <consortium name="EnsemblMetazoa"/>
        </authorList>
    </citation>
    <scope>IDENTIFICATION</scope>
    <source>
        <strain evidence="5">Israel</strain>
    </source>
</reference>
<dbReference type="Gene3D" id="3.40.50.1820">
    <property type="entry name" value="alpha/beta hydrolase"/>
    <property type="match status" value="1"/>
</dbReference>
<dbReference type="AlphaFoldDB" id="A0A1B0DLG2"/>
<protein>
    <recommendedName>
        <fullName evidence="4">Carboxylesterase type B domain-containing protein</fullName>
    </recommendedName>
</protein>
<dbReference type="PROSITE" id="PS00941">
    <property type="entry name" value="CARBOXYLESTERASE_B_2"/>
    <property type="match status" value="1"/>
</dbReference>
<dbReference type="PANTHER" id="PTHR43903">
    <property type="entry name" value="NEUROLIGIN"/>
    <property type="match status" value="1"/>
</dbReference>
<dbReference type="SUPFAM" id="SSF53474">
    <property type="entry name" value="alpha/beta-Hydrolases"/>
    <property type="match status" value="1"/>
</dbReference>
<evidence type="ECO:0000256" key="2">
    <source>
        <dbReference type="ARBA" id="ARBA00022729"/>
    </source>
</evidence>
<keyword evidence="3" id="KW-0325">Glycoprotein</keyword>
<dbReference type="Pfam" id="PF00135">
    <property type="entry name" value="COesterase"/>
    <property type="match status" value="1"/>
</dbReference>
<dbReference type="InterPro" id="IPR019819">
    <property type="entry name" value="Carboxylesterase_B_CS"/>
</dbReference>
<sequence length="93" mass="10700">MHFFDLVRKLQPVGYMPPVTPSTWKNIKLADSFPPVCPQKVPMPPNGALALLDEPRERLAQLRRFHPLLANQSEDCLYLNLYVPKNGECLLWN</sequence>
<evidence type="ECO:0000313" key="6">
    <source>
        <dbReference type="Proteomes" id="UP000092462"/>
    </source>
</evidence>
<dbReference type="InterPro" id="IPR029058">
    <property type="entry name" value="AB_hydrolase_fold"/>
</dbReference>
<dbReference type="InterPro" id="IPR051093">
    <property type="entry name" value="Neuroligin/BSAL"/>
</dbReference>
<keyword evidence="6" id="KW-1185">Reference proteome</keyword>
<organism evidence="5 6">
    <name type="scientific">Phlebotomus papatasi</name>
    <name type="common">Sandfly</name>
    <dbReference type="NCBI Taxonomy" id="29031"/>
    <lineage>
        <taxon>Eukaryota</taxon>
        <taxon>Metazoa</taxon>
        <taxon>Ecdysozoa</taxon>
        <taxon>Arthropoda</taxon>
        <taxon>Hexapoda</taxon>
        <taxon>Insecta</taxon>
        <taxon>Pterygota</taxon>
        <taxon>Neoptera</taxon>
        <taxon>Endopterygota</taxon>
        <taxon>Diptera</taxon>
        <taxon>Nematocera</taxon>
        <taxon>Psychodoidea</taxon>
        <taxon>Psychodidae</taxon>
        <taxon>Phlebotomus</taxon>
        <taxon>Phlebotomus</taxon>
    </lineage>
</organism>
<comment type="similarity">
    <text evidence="1">Belongs to the type-B carboxylesterase/lipase family.</text>
</comment>
<dbReference type="Proteomes" id="UP000092462">
    <property type="component" value="Unassembled WGS sequence"/>
</dbReference>
<feature type="domain" description="Carboxylesterase type B" evidence="4">
    <location>
        <begin position="14"/>
        <end position="86"/>
    </location>
</feature>
<keyword evidence="2" id="KW-0732">Signal</keyword>
<evidence type="ECO:0000256" key="1">
    <source>
        <dbReference type="ARBA" id="ARBA00005964"/>
    </source>
</evidence>
<dbReference type="EMBL" id="AJVK01071651">
    <property type="status" value="NOT_ANNOTATED_CDS"/>
    <property type="molecule type" value="Genomic_DNA"/>
</dbReference>
<name>A0A1B0DLG2_PHLPP</name>
<proteinExistence type="inferred from homology"/>
<dbReference type="EnsemblMetazoa" id="PPAI009202-RA">
    <property type="protein sequence ID" value="PPAI009202-PA"/>
    <property type="gene ID" value="PPAI009202"/>
</dbReference>
<dbReference type="InterPro" id="IPR002018">
    <property type="entry name" value="CarbesteraseB"/>
</dbReference>
<evidence type="ECO:0000256" key="3">
    <source>
        <dbReference type="ARBA" id="ARBA00023180"/>
    </source>
</evidence>
<dbReference type="VEuPathDB" id="VectorBase:PPAI009202"/>
<evidence type="ECO:0000313" key="5">
    <source>
        <dbReference type="EnsemblMetazoa" id="PPAI009202-PA"/>
    </source>
</evidence>